<dbReference type="InterPro" id="IPR013325">
    <property type="entry name" value="RNA_pol_sigma_r2"/>
</dbReference>
<dbReference type="PANTHER" id="PTHR30173:SF43">
    <property type="entry name" value="ECF RNA POLYMERASE SIGMA FACTOR SIGI-RELATED"/>
    <property type="match status" value="1"/>
</dbReference>
<feature type="domain" description="RNA polymerase sigma-70 region 2" evidence="6">
    <location>
        <begin position="9"/>
        <end position="73"/>
    </location>
</feature>
<keyword evidence="3" id="KW-0805">Transcription regulation</keyword>
<dbReference type="InterPro" id="IPR032710">
    <property type="entry name" value="NTF2-like_dom_sf"/>
</dbReference>
<proteinExistence type="inferred from homology"/>
<dbReference type="Proteomes" id="UP000184363">
    <property type="component" value="Unassembled WGS sequence"/>
</dbReference>
<dbReference type="NCBIfam" id="TIGR02937">
    <property type="entry name" value="sigma70-ECF"/>
    <property type="match status" value="1"/>
</dbReference>
<dbReference type="Gene3D" id="1.10.1740.10">
    <property type="match status" value="1"/>
</dbReference>
<evidence type="ECO:0000256" key="4">
    <source>
        <dbReference type="ARBA" id="ARBA00023082"/>
    </source>
</evidence>
<dbReference type="GO" id="GO:0006352">
    <property type="term" value="P:DNA-templated transcription initiation"/>
    <property type="evidence" value="ECO:0007669"/>
    <property type="project" value="InterPro"/>
</dbReference>
<dbReference type="EMBL" id="FRAP01000008">
    <property type="protein sequence ID" value="SHK56118.1"/>
    <property type="molecule type" value="Genomic_DNA"/>
</dbReference>
<dbReference type="InterPro" id="IPR052704">
    <property type="entry name" value="ECF_Sigma-70_Domain"/>
</dbReference>
<dbReference type="InterPro" id="IPR036388">
    <property type="entry name" value="WH-like_DNA-bd_sf"/>
</dbReference>
<keyword evidence="9" id="KW-1185">Reference proteome</keyword>
<organism evidence="8 9">
    <name type="scientific">Pseudonocardia thermophila</name>
    <dbReference type="NCBI Taxonomy" id="1848"/>
    <lineage>
        <taxon>Bacteria</taxon>
        <taxon>Bacillati</taxon>
        <taxon>Actinomycetota</taxon>
        <taxon>Actinomycetes</taxon>
        <taxon>Pseudonocardiales</taxon>
        <taxon>Pseudonocardiaceae</taxon>
        <taxon>Pseudonocardia</taxon>
    </lineage>
</organism>
<dbReference type="Gene3D" id="3.10.450.50">
    <property type="match status" value="1"/>
</dbReference>
<dbReference type="InterPro" id="IPR014284">
    <property type="entry name" value="RNA_pol_sigma-70_dom"/>
</dbReference>
<dbReference type="InterPro" id="IPR013324">
    <property type="entry name" value="RNA_pol_sigma_r3/r4-like"/>
</dbReference>
<evidence type="ECO:0000313" key="8">
    <source>
        <dbReference type="EMBL" id="SHK56118.1"/>
    </source>
</evidence>
<gene>
    <name evidence="8" type="ORF">SAMN05443637_10831</name>
</gene>
<dbReference type="InterPro" id="IPR013249">
    <property type="entry name" value="RNA_pol_sigma70_r4_t2"/>
</dbReference>
<protein>
    <submittedName>
        <fullName evidence="8">RNA polymerase sigma-70 factor, ECF subfamily</fullName>
    </submittedName>
</protein>
<dbReference type="OrthoDB" id="3211555at2"/>
<dbReference type="Gene3D" id="1.10.10.10">
    <property type="entry name" value="Winged helix-like DNA-binding domain superfamily/Winged helix DNA-binding domain"/>
    <property type="match status" value="1"/>
</dbReference>
<evidence type="ECO:0000259" key="7">
    <source>
        <dbReference type="Pfam" id="PF08281"/>
    </source>
</evidence>
<dbReference type="InterPro" id="IPR007627">
    <property type="entry name" value="RNA_pol_sigma70_r2"/>
</dbReference>
<evidence type="ECO:0000256" key="5">
    <source>
        <dbReference type="ARBA" id="ARBA00023163"/>
    </source>
</evidence>
<dbReference type="Pfam" id="PF04542">
    <property type="entry name" value="Sigma70_r2"/>
    <property type="match status" value="1"/>
</dbReference>
<reference evidence="8 9" key="1">
    <citation type="submission" date="2016-11" db="EMBL/GenBank/DDBJ databases">
        <authorList>
            <person name="Jaros S."/>
            <person name="Januszkiewicz K."/>
            <person name="Wedrychowicz H."/>
        </authorList>
    </citation>
    <scope>NUCLEOTIDE SEQUENCE [LARGE SCALE GENOMIC DNA]</scope>
    <source>
        <strain evidence="8 9">DSM 43832</strain>
    </source>
</reference>
<dbReference type="RefSeq" id="WP_073457153.1">
    <property type="nucleotide sequence ID" value="NZ_CALGVN010000008.1"/>
</dbReference>
<dbReference type="GO" id="GO:0003677">
    <property type="term" value="F:DNA binding"/>
    <property type="evidence" value="ECO:0007669"/>
    <property type="project" value="InterPro"/>
</dbReference>
<keyword evidence="4" id="KW-0731">Sigma factor</keyword>
<evidence type="ECO:0000256" key="1">
    <source>
        <dbReference type="ARBA" id="ARBA00010641"/>
    </source>
</evidence>
<dbReference type="PANTHER" id="PTHR30173">
    <property type="entry name" value="SIGMA 19 FACTOR"/>
    <property type="match status" value="1"/>
</dbReference>
<evidence type="ECO:0000256" key="3">
    <source>
        <dbReference type="ARBA" id="ARBA00023015"/>
    </source>
</evidence>
<dbReference type="SUPFAM" id="SSF88659">
    <property type="entry name" value="Sigma3 and sigma4 domains of RNA polymerase sigma factors"/>
    <property type="match status" value="1"/>
</dbReference>
<comment type="subunit">
    <text evidence="2">Interacts transiently with the RNA polymerase catalytic core formed by RpoA, RpoB, RpoC and RpoZ (2 alpha, 1 beta, 1 beta' and 1 omega subunit) to form the RNA polymerase holoenzyme that can initiate transcription.</text>
</comment>
<feature type="domain" description="RNA polymerase sigma factor 70 region 4 type 2" evidence="7">
    <location>
        <begin position="105"/>
        <end position="155"/>
    </location>
</feature>
<evidence type="ECO:0000256" key="2">
    <source>
        <dbReference type="ARBA" id="ARBA00011344"/>
    </source>
</evidence>
<dbReference type="SUPFAM" id="SSF88946">
    <property type="entry name" value="Sigma2 domain of RNA polymerase sigma factors"/>
    <property type="match status" value="1"/>
</dbReference>
<evidence type="ECO:0000313" key="9">
    <source>
        <dbReference type="Proteomes" id="UP000184363"/>
    </source>
</evidence>
<dbReference type="GO" id="GO:0016987">
    <property type="term" value="F:sigma factor activity"/>
    <property type="evidence" value="ECO:0007669"/>
    <property type="project" value="UniProtKB-KW"/>
</dbReference>
<evidence type="ECO:0000259" key="6">
    <source>
        <dbReference type="Pfam" id="PF04542"/>
    </source>
</evidence>
<dbReference type="AlphaFoldDB" id="A0A1M6TH65"/>
<dbReference type="STRING" id="1848.SAMN05443637_10831"/>
<keyword evidence="5" id="KW-0804">Transcription</keyword>
<sequence length="287" mass="30751">MNDDELAALFEPHRPRLRALAHRLLGSVPDAEDAVQDAWLRLQGGSVEEIGNLGGWLTTVTSRICVDRLRARRARPELLTGDCIDQPGPVDPAAEAEVADSVGRALLVVLDSLSPAERVAFVLHDVFAVPFAEIAVVLGRSVEATKKLGARARRRVQAGATAPQDLAGRRRVVERFLDALRRGDIAALLDVLSPEAVRRVDPVLLAPGRSEVVCGAREIAAEALVFAGPAREAEPALLDGAPGAVVVRDGELTVAIIFVFDGARIDSYEVVGDPERLAALDVERWPV</sequence>
<comment type="similarity">
    <text evidence="1">Belongs to the sigma-70 factor family. ECF subfamily.</text>
</comment>
<dbReference type="SUPFAM" id="SSF54427">
    <property type="entry name" value="NTF2-like"/>
    <property type="match status" value="1"/>
</dbReference>
<name>A0A1M6TH65_PSETH</name>
<accession>A0A1M6TH65</accession>
<dbReference type="Pfam" id="PF08281">
    <property type="entry name" value="Sigma70_r4_2"/>
    <property type="match status" value="1"/>
</dbReference>